<evidence type="ECO:0000256" key="1">
    <source>
        <dbReference type="SAM" id="Coils"/>
    </source>
</evidence>
<proteinExistence type="predicted"/>
<organism evidence="2 3">
    <name type="scientific">Paraburkholderia ultramafica</name>
    <dbReference type="NCBI Taxonomy" id="1544867"/>
    <lineage>
        <taxon>Bacteria</taxon>
        <taxon>Pseudomonadati</taxon>
        <taxon>Pseudomonadota</taxon>
        <taxon>Betaproteobacteria</taxon>
        <taxon>Burkholderiales</taxon>
        <taxon>Burkholderiaceae</taxon>
        <taxon>Paraburkholderia</taxon>
    </lineage>
</organism>
<dbReference type="Gene3D" id="1.10.287.470">
    <property type="entry name" value="Helix hairpin bin"/>
    <property type="match status" value="1"/>
</dbReference>
<gene>
    <name evidence="2" type="ORF">LMG28614_04780</name>
</gene>
<name>A0A6S7BT50_9BURK</name>
<feature type="coiled-coil region" evidence="1">
    <location>
        <begin position="40"/>
        <end position="67"/>
    </location>
</feature>
<accession>A0A6S7BT50</accession>
<dbReference type="EMBL" id="CADIKK010000024">
    <property type="protein sequence ID" value="CAB3798526.1"/>
    <property type="molecule type" value="Genomic_DNA"/>
</dbReference>
<dbReference type="PANTHER" id="PTHR30386">
    <property type="entry name" value="MEMBRANE FUSION SUBUNIT OF EMRAB-TOLC MULTIDRUG EFFLUX PUMP"/>
    <property type="match status" value="1"/>
</dbReference>
<dbReference type="PANTHER" id="PTHR30386:SF24">
    <property type="entry name" value="MULTIDRUG RESISTANCE EFFLUX PUMP"/>
    <property type="match status" value="1"/>
</dbReference>
<dbReference type="AlphaFoldDB" id="A0A6S7BT50"/>
<keyword evidence="3" id="KW-1185">Reference proteome</keyword>
<evidence type="ECO:0000313" key="2">
    <source>
        <dbReference type="EMBL" id="CAB3798526.1"/>
    </source>
</evidence>
<evidence type="ECO:0000313" key="3">
    <source>
        <dbReference type="Proteomes" id="UP000494365"/>
    </source>
</evidence>
<dbReference type="InterPro" id="IPR050739">
    <property type="entry name" value="MFP"/>
</dbReference>
<reference evidence="2 3" key="1">
    <citation type="submission" date="2020-04" db="EMBL/GenBank/DDBJ databases">
        <authorList>
            <person name="De Canck E."/>
        </authorList>
    </citation>
    <scope>NUCLEOTIDE SEQUENCE [LARGE SCALE GENOMIC DNA]</scope>
    <source>
        <strain evidence="2 3">LMG 28614</strain>
    </source>
</reference>
<dbReference type="SUPFAM" id="SSF111369">
    <property type="entry name" value="HlyD-like secretion proteins"/>
    <property type="match status" value="1"/>
</dbReference>
<dbReference type="Gene3D" id="2.40.50.100">
    <property type="match status" value="1"/>
</dbReference>
<keyword evidence="1" id="KW-0175">Coiled coil</keyword>
<evidence type="ECO:0008006" key="4">
    <source>
        <dbReference type="Google" id="ProtNLM"/>
    </source>
</evidence>
<sequence>MAVARSWRRPPCIGALYKTSSNENSDLHRPSFSVANFSAVQRSDAAVLAAKRELEVLNAEITDAQARVGTALAAQRVAALNVEYTTIRSPVDGYIGSRTARVGMLANIGALLLTVVPSQSRADDLVLRRIGT</sequence>
<dbReference type="Proteomes" id="UP000494365">
    <property type="component" value="Unassembled WGS sequence"/>
</dbReference>
<protein>
    <recommendedName>
        <fullName evidence="4">RND efflux pump membrane fusion protein barrel-sandwich domain-containing protein</fullName>
    </recommendedName>
</protein>